<dbReference type="GO" id="GO:0016301">
    <property type="term" value="F:kinase activity"/>
    <property type="evidence" value="ECO:0007669"/>
    <property type="project" value="UniProtKB-KW"/>
</dbReference>
<evidence type="ECO:0000256" key="1">
    <source>
        <dbReference type="ARBA" id="ARBA00004496"/>
    </source>
</evidence>
<dbReference type="PROSITE" id="PS51096">
    <property type="entry name" value="PTS_EIIA_TYPE_4"/>
    <property type="match status" value="1"/>
</dbReference>
<dbReference type="InterPro" id="IPR033887">
    <property type="entry name" value="PTS_IIA_man"/>
</dbReference>
<evidence type="ECO:0000256" key="6">
    <source>
        <dbReference type="ARBA" id="ARBA00022683"/>
    </source>
</evidence>
<keyword evidence="7" id="KW-0418">Kinase</keyword>
<dbReference type="CDD" id="cd00006">
    <property type="entry name" value="PTS_IIA_man"/>
    <property type="match status" value="1"/>
</dbReference>
<keyword evidence="4" id="KW-0762">Sugar transport</keyword>
<evidence type="ECO:0000256" key="3">
    <source>
        <dbReference type="ARBA" id="ARBA00022490"/>
    </source>
</evidence>
<sequence>MIGIILSGHGHFASGLYSSIKLIAGEQENFEIIDYEEGMSADTLATRIEGAIQNLSSLKDIVVFTDIAGGTPFNESAKLSVAHGNVRVLSGTNAPLLLDSCFKRNVSIDEFMEEIMQSGKEGMKVFKVK</sequence>
<dbReference type="InterPro" id="IPR036662">
    <property type="entry name" value="PTS_EIIA_man-typ_sf"/>
</dbReference>
<proteinExistence type="predicted"/>
<evidence type="ECO:0000256" key="2">
    <source>
        <dbReference type="ARBA" id="ARBA00022448"/>
    </source>
</evidence>
<dbReference type="RefSeq" id="WP_071975168.1">
    <property type="nucleotide sequence ID" value="NZ_CP065424.1"/>
</dbReference>
<dbReference type="InterPro" id="IPR004701">
    <property type="entry name" value="PTS_EIIA_man-typ"/>
</dbReference>
<protein>
    <submittedName>
        <fullName evidence="9">PTS fructose transporter subunit IIA</fullName>
    </submittedName>
</protein>
<comment type="caution">
    <text evidence="9">The sequence shown here is derived from an EMBL/GenBank/DDBJ whole genome shotgun (WGS) entry which is preliminary data.</text>
</comment>
<dbReference type="SUPFAM" id="SSF53062">
    <property type="entry name" value="PTS system fructose IIA component-like"/>
    <property type="match status" value="1"/>
</dbReference>
<dbReference type="Gene3D" id="3.40.50.510">
    <property type="entry name" value="Phosphotransferase system, mannose-type IIA component"/>
    <property type="match status" value="1"/>
</dbReference>
<keyword evidence="10" id="KW-1185">Reference proteome</keyword>
<accession>A0A8E2IAT1</accession>
<evidence type="ECO:0000259" key="8">
    <source>
        <dbReference type="PROSITE" id="PS51096"/>
    </source>
</evidence>
<evidence type="ECO:0000256" key="5">
    <source>
        <dbReference type="ARBA" id="ARBA00022679"/>
    </source>
</evidence>
<gene>
    <name evidence="9" type="ORF">BWZ43_02410</name>
</gene>
<dbReference type="GO" id="GO:0016020">
    <property type="term" value="C:membrane"/>
    <property type="evidence" value="ECO:0007669"/>
    <property type="project" value="InterPro"/>
</dbReference>
<evidence type="ECO:0000313" key="9">
    <source>
        <dbReference type="EMBL" id="OOP69911.1"/>
    </source>
</evidence>
<evidence type="ECO:0000313" key="10">
    <source>
        <dbReference type="Proteomes" id="UP000189761"/>
    </source>
</evidence>
<comment type="subcellular location">
    <subcellularLocation>
        <location evidence="1">Cytoplasm</location>
    </subcellularLocation>
</comment>
<dbReference type="GO" id="GO:0009401">
    <property type="term" value="P:phosphoenolpyruvate-dependent sugar phosphotransferase system"/>
    <property type="evidence" value="ECO:0007669"/>
    <property type="project" value="UniProtKB-KW"/>
</dbReference>
<dbReference type="AlphaFoldDB" id="A0A8E2IAT1"/>
<keyword evidence="2" id="KW-0813">Transport</keyword>
<dbReference type="Proteomes" id="UP000189761">
    <property type="component" value="Unassembled WGS sequence"/>
</dbReference>
<keyword evidence="3" id="KW-0963">Cytoplasm</keyword>
<dbReference type="PANTHER" id="PTHR33799:SF1">
    <property type="entry name" value="PTS SYSTEM MANNOSE-SPECIFIC EIIAB COMPONENT-RELATED"/>
    <property type="match status" value="1"/>
</dbReference>
<keyword evidence="6" id="KW-0598">Phosphotransferase system</keyword>
<feature type="domain" description="PTS EIIA type-4" evidence="8">
    <location>
        <begin position="1"/>
        <end position="123"/>
    </location>
</feature>
<organism evidence="9 10">
    <name type="scientific">Heyndrickxia oleronia</name>
    <dbReference type="NCBI Taxonomy" id="38875"/>
    <lineage>
        <taxon>Bacteria</taxon>
        <taxon>Bacillati</taxon>
        <taxon>Bacillota</taxon>
        <taxon>Bacilli</taxon>
        <taxon>Bacillales</taxon>
        <taxon>Bacillaceae</taxon>
        <taxon>Heyndrickxia</taxon>
    </lineage>
</organism>
<dbReference type="NCBIfam" id="NF040761">
    <property type="entry name" value="AgaF"/>
    <property type="match status" value="1"/>
</dbReference>
<dbReference type="PANTHER" id="PTHR33799">
    <property type="entry name" value="PTS PERMEASE-RELATED-RELATED"/>
    <property type="match status" value="1"/>
</dbReference>
<dbReference type="EMBL" id="MTLA01000026">
    <property type="protein sequence ID" value="OOP69911.1"/>
    <property type="molecule type" value="Genomic_DNA"/>
</dbReference>
<reference evidence="9 10" key="1">
    <citation type="submission" date="2017-01" db="EMBL/GenBank/DDBJ databases">
        <title>Draft genome sequence of Bacillus oleronius.</title>
        <authorList>
            <person name="Allam M."/>
        </authorList>
    </citation>
    <scope>NUCLEOTIDE SEQUENCE [LARGE SCALE GENOMIC DNA]</scope>
    <source>
        <strain evidence="9 10">DSM 9356</strain>
    </source>
</reference>
<dbReference type="GO" id="GO:0005737">
    <property type="term" value="C:cytoplasm"/>
    <property type="evidence" value="ECO:0007669"/>
    <property type="project" value="UniProtKB-SubCell"/>
</dbReference>
<name>A0A8E2IAT1_9BACI</name>
<keyword evidence="5" id="KW-0808">Transferase</keyword>
<evidence type="ECO:0000256" key="7">
    <source>
        <dbReference type="ARBA" id="ARBA00022777"/>
    </source>
</evidence>
<evidence type="ECO:0000256" key="4">
    <source>
        <dbReference type="ARBA" id="ARBA00022597"/>
    </source>
</evidence>
<dbReference type="Pfam" id="PF03610">
    <property type="entry name" value="EIIA-man"/>
    <property type="match status" value="1"/>
</dbReference>
<dbReference type="InterPro" id="IPR051471">
    <property type="entry name" value="Bacterial_PTS_sugar_comp"/>
</dbReference>